<dbReference type="InterPro" id="IPR035965">
    <property type="entry name" value="PAS-like_dom_sf"/>
</dbReference>
<gene>
    <name evidence="8" type="ORF">SAMN05661012_00969</name>
    <name evidence="9" type="ORF">SR876_07355</name>
</gene>
<dbReference type="RefSeq" id="WP_072357456.1">
    <property type="nucleotide sequence ID" value="NZ_CP139972.1"/>
</dbReference>
<dbReference type="CDD" id="cd00130">
    <property type="entry name" value="PAS"/>
    <property type="match status" value="1"/>
</dbReference>
<dbReference type="PROSITE" id="PS50112">
    <property type="entry name" value="PAS"/>
    <property type="match status" value="1"/>
</dbReference>
<feature type="domain" description="PAC" evidence="7">
    <location>
        <begin position="334"/>
        <end position="386"/>
    </location>
</feature>
<keyword evidence="11" id="KW-1185">Reference proteome</keyword>
<dbReference type="AlphaFoldDB" id="A0A1K1MWW1"/>
<evidence type="ECO:0000313" key="11">
    <source>
        <dbReference type="Proteomes" id="UP001326715"/>
    </source>
</evidence>
<dbReference type="Proteomes" id="UP000183788">
    <property type="component" value="Unassembled WGS sequence"/>
</dbReference>
<dbReference type="EC" id="2.7.13.3" evidence="2"/>
<evidence type="ECO:0000259" key="6">
    <source>
        <dbReference type="PROSITE" id="PS50112"/>
    </source>
</evidence>
<organism evidence="8 10">
    <name type="scientific">Chitinophaga sancti</name>
    <dbReference type="NCBI Taxonomy" id="1004"/>
    <lineage>
        <taxon>Bacteria</taxon>
        <taxon>Pseudomonadati</taxon>
        <taxon>Bacteroidota</taxon>
        <taxon>Chitinophagia</taxon>
        <taxon>Chitinophagales</taxon>
        <taxon>Chitinophagaceae</taxon>
        <taxon>Chitinophaga</taxon>
    </lineage>
</organism>
<dbReference type="PANTHER" id="PTHR43304:SF1">
    <property type="entry name" value="PAC DOMAIN-CONTAINING PROTEIN"/>
    <property type="match status" value="1"/>
</dbReference>
<dbReference type="InterPro" id="IPR013655">
    <property type="entry name" value="PAS_fold_3"/>
</dbReference>
<dbReference type="PROSITE" id="PS50113">
    <property type="entry name" value="PAC"/>
    <property type="match status" value="1"/>
</dbReference>
<dbReference type="Proteomes" id="UP001326715">
    <property type="component" value="Chromosome"/>
</dbReference>
<keyword evidence="4" id="KW-0808">Transferase</keyword>
<keyword evidence="3" id="KW-0597">Phosphoprotein</keyword>
<comment type="catalytic activity">
    <reaction evidence="1">
        <text>ATP + protein L-histidine = ADP + protein N-phospho-L-histidine.</text>
        <dbReference type="EC" id="2.7.13.3"/>
    </reaction>
</comment>
<dbReference type="SMART" id="SM00091">
    <property type="entry name" value="PAS"/>
    <property type="match status" value="2"/>
</dbReference>
<evidence type="ECO:0000256" key="1">
    <source>
        <dbReference type="ARBA" id="ARBA00000085"/>
    </source>
</evidence>
<dbReference type="STRING" id="1004.SAMN05661012_00969"/>
<dbReference type="EMBL" id="CP140154">
    <property type="protein sequence ID" value="WQG91311.1"/>
    <property type="molecule type" value="Genomic_DNA"/>
</dbReference>
<protein>
    <recommendedName>
        <fullName evidence="2">histidine kinase</fullName>
        <ecNumber evidence="2">2.7.13.3</ecNumber>
    </recommendedName>
</protein>
<dbReference type="OrthoDB" id="607558at2"/>
<dbReference type="EMBL" id="FPIZ01000002">
    <property type="protein sequence ID" value="SFW27658.1"/>
    <property type="molecule type" value="Genomic_DNA"/>
</dbReference>
<proteinExistence type="predicted"/>
<evidence type="ECO:0000313" key="8">
    <source>
        <dbReference type="EMBL" id="SFW27658.1"/>
    </source>
</evidence>
<reference evidence="9 11" key="2">
    <citation type="submission" date="2023-11" db="EMBL/GenBank/DDBJ databases">
        <title>MicrobeMod: A computational toolkit for identifying prokaryotic methylation and restriction-modification with nanopore sequencing.</title>
        <authorList>
            <person name="Crits-Christoph A."/>
            <person name="Kang S.C."/>
            <person name="Lee H."/>
            <person name="Ostrov N."/>
        </authorList>
    </citation>
    <scope>NUCLEOTIDE SEQUENCE [LARGE SCALE GENOMIC DNA]</scope>
    <source>
        <strain evidence="9 11">ATCC 23090</strain>
    </source>
</reference>
<dbReference type="Pfam" id="PF13426">
    <property type="entry name" value="PAS_9"/>
    <property type="match status" value="1"/>
</dbReference>
<evidence type="ECO:0000313" key="10">
    <source>
        <dbReference type="Proteomes" id="UP000183788"/>
    </source>
</evidence>
<evidence type="ECO:0000259" key="7">
    <source>
        <dbReference type="PROSITE" id="PS50113"/>
    </source>
</evidence>
<evidence type="ECO:0000313" key="9">
    <source>
        <dbReference type="EMBL" id="WQG91311.1"/>
    </source>
</evidence>
<feature type="domain" description="PAS" evidence="6">
    <location>
        <begin position="394"/>
        <end position="465"/>
    </location>
</feature>
<dbReference type="Gene3D" id="3.30.450.20">
    <property type="entry name" value="PAS domain"/>
    <property type="match status" value="3"/>
</dbReference>
<dbReference type="GO" id="GO:0004673">
    <property type="term" value="F:protein histidine kinase activity"/>
    <property type="evidence" value="ECO:0007669"/>
    <property type="project" value="UniProtKB-EC"/>
</dbReference>
<evidence type="ECO:0000256" key="5">
    <source>
        <dbReference type="ARBA" id="ARBA00022777"/>
    </source>
</evidence>
<dbReference type="NCBIfam" id="TIGR00229">
    <property type="entry name" value="sensory_box"/>
    <property type="match status" value="2"/>
</dbReference>
<dbReference type="InterPro" id="IPR013656">
    <property type="entry name" value="PAS_4"/>
</dbReference>
<dbReference type="Pfam" id="PF08447">
    <property type="entry name" value="PAS_3"/>
    <property type="match status" value="1"/>
</dbReference>
<dbReference type="SUPFAM" id="SSF55785">
    <property type="entry name" value="PYP-like sensor domain (PAS domain)"/>
    <property type="match status" value="3"/>
</dbReference>
<evidence type="ECO:0000256" key="3">
    <source>
        <dbReference type="ARBA" id="ARBA00022553"/>
    </source>
</evidence>
<accession>A0A1K1MWW1</accession>
<evidence type="ECO:0000256" key="4">
    <source>
        <dbReference type="ARBA" id="ARBA00022679"/>
    </source>
</evidence>
<dbReference type="InterPro" id="IPR000700">
    <property type="entry name" value="PAS-assoc_C"/>
</dbReference>
<reference evidence="8 10" key="1">
    <citation type="submission" date="2016-11" db="EMBL/GenBank/DDBJ databases">
        <authorList>
            <person name="Jaros S."/>
            <person name="Januszkiewicz K."/>
            <person name="Wedrychowicz H."/>
        </authorList>
    </citation>
    <scope>NUCLEOTIDE SEQUENCE [LARGE SCALE GENOMIC DNA]</scope>
    <source>
        <strain evidence="8 10">DSM 784</strain>
    </source>
</reference>
<dbReference type="PANTHER" id="PTHR43304">
    <property type="entry name" value="PHYTOCHROME-LIKE PROTEIN CPH1"/>
    <property type="match status" value="1"/>
</dbReference>
<dbReference type="Pfam" id="PF08448">
    <property type="entry name" value="PAS_4"/>
    <property type="match status" value="1"/>
</dbReference>
<evidence type="ECO:0000256" key="2">
    <source>
        <dbReference type="ARBA" id="ARBA00012438"/>
    </source>
</evidence>
<name>A0A1K1MWW1_9BACT</name>
<keyword evidence="5" id="KW-0418">Kinase</keyword>
<sequence>MNLSGTKLGFLSNSERALKILNRDWSNHPLGAPEEWPQSLCTAISMCLYAPTSQLIFWGDECFQFYNDHYNGPAAIGEPFRDPVQLPLIRQVMQSGEPVIAGTRHYSPIHIENGKPGGVLCTITQSTGNIYQQQLLRDIIKQASDPIFILTGDEMALTIANEALYKLWGIDSTSLGKPLPEIFPGTNGLEIAAMFEDVYRNNRIVKGHEKAFVVKNAEENLQTSYFSFICLPFVDIDGTITGVTVIANDVTAQVTAKKLLTESERLFSALVRATSTLVYRMSPDWIVMRQLEGKGFLEDAGNPIPNWIEHYIPEEQHESVWAKIREAIQQKSVFEMEHQVILADGNVGWTFTRAIPVLDEAGEIFEWFGAASDITYRINTEKELQLVKDESDQTKRLLQAVSNSTPDLVYVFNLNYEFTYANKALLDMWGLTREESIGKRLLEIGYEPWHAEMHEREIDEVVVTKKSIRGDVSLLMQFLLPSNYVCYHLIVPS</sequence>
<dbReference type="InterPro" id="IPR052162">
    <property type="entry name" value="Sensor_kinase/Photoreceptor"/>
</dbReference>
<dbReference type="InterPro" id="IPR000014">
    <property type="entry name" value="PAS"/>
</dbReference>